<dbReference type="PANTHER" id="PTHR21064:SF6">
    <property type="entry name" value="AMINOGLYCOSIDE PHOSPHOTRANSFERASE DOMAIN-CONTAINING PROTEIN"/>
    <property type="match status" value="1"/>
</dbReference>
<dbReference type="EC" id="2.7.1.39" evidence="3"/>
<evidence type="ECO:0000259" key="2">
    <source>
        <dbReference type="Pfam" id="PF01636"/>
    </source>
</evidence>
<dbReference type="Gene3D" id="3.90.1200.10">
    <property type="match status" value="1"/>
</dbReference>
<dbReference type="PANTHER" id="PTHR21064">
    <property type="entry name" value="AMINOGLYCOSIDE PHOSPHOTRANSFERASE DOMAIN-CONTAINING PROTEIN-RELATED"/>
    <property type="match status" value="1"/>
</dbReference>
<keyword evidence="3" id="KW-0418">Kinase</keyword>
<gene>
    <name evidence="3" type="primary">thrB</name>
    <name evidence="3" type="ORF">THS5294_03094</name>
</gene>
<dbReference type="AlphaFoldDB" id="A0A0P1FKT4"/>
<proteinExistence type="inferred from homology"/>
<comment type="similarity">
    <text evidence="1">Belongs to the pseudomonas-type ThrB family.</text>
</comment>
<dbReference type="GO" id="GO:0009088">
    <property type="term" value="P:threonine biosynthetic process"/>
    <property type="evidence" value="ECO:0007669"/>
    <property type="project" value="TreeGrafter"/>
</dbReference>
<dbReference type="SUPFAM" id="SSF56112">
    <property type="entry name" value="Protein kinase-like (PK-like)"/>
    <property type="match status" value="1"/>
</dbReference>
<dbReference type="Proteomes" id="UP000051298">
    <property type="component" value="Unassembled WGS sequence"/>
</dbReference>
<dbReference type="InterPro" id="IPR011009">
    <property type="entry name" value="Kinase-like_dom_sf"/>
</dbReference>
<accession>A0A0P1FKT4</accession>
<name>A0A0P1FKT4_9RHOB</name>
<keyword evidence="3" id="KW-0808">Transferase</keyword>
<sequence length="321" mass="35502">MHDVMTPESAAADWGAHSPVLLSHRENAVYAVERGGQRAALRLHRPGYMSRRAISSELWWMQSLVSQGFPCPAPVPLPDGSLVRKVGDRMATMVTWVEGTAIGEGGAPLPGTLADQSKLMTQIGGLMAQMHSLSDGMVLPEGFERPAWDMDGFLSHHPTWGRFWENPCLTDRDRALVNEGRIIARHALSRDVPDIGLIHADLLRENVFTGPQGLTFIDFDDAGIGYRLYDITTTLTQSLEDPELPDLAQALLRGYDDVRRLSDLDLSLMPVASLLRSMAALGWVMSRYPANHPKMPIYIARATRSVEALQQGRNFFLEGFG</sequence>
<dbReference type="EMBL" id="CYRX01000033">
    <property type="protein sequence ID" value="CUH61782.1"/>
    <property type="molecule type" value="Genomic_DNA"/>
</dbReference>
<organism evidence="3 4">
    <name type="scientific">Thalassobacter stenotrophicus</name>
    <dbReference type="NCBI Taxonomy" id="266809"/>
    <lineage>
        <taxon>Bacteria</taxon>
        <taxon>Pseudomonadati</taxon>
        <taxon>Pseudomonadota</taxon>
        <taxon>Alphaproteobacteria</taxon>
        <taxon>Rhodobacterales</taxon>
        <taxon>Roseobacteraceae</taxon>
        <taxon>Thalassobacter</taxon>
    </lineage>
</organism>
<evidence type="ECO:0000256" key="1">
    <source>
        <dbReference type="ARBA" id="ARBA00038240"/>
    </source>
</evidence>
<dbReference type="InterPro" id="IPR050249">
    <property type="entry name" value="Pseudomonas-type_ThrB"/>
</dbReference>
<feature type="domain" description="Aminoglycoside phosphotransferase" evidence="2">
    <location>
        <begin position="23"/>
        <end position="261"/>
    </location>
</feature>
<protein>
    <submittedName>
        <fullName evidence="3">Homoserine kinase</fullName>
        <ecNumber evidence="3">2.7.1.39</ecNumber>
    </submittedName>
</protein>
<dbReference type="Pfam" id="PF01636">
    <property type="entry name" value="APH"/>
    <property type="match status" value="1"/>
</dbReference>
<evidence type="ECO:0000313" key="3">
    <source>
        <dbReference type="EMBL" id="CUH61782.1"/>
    </source>
</evidence>
<dbReference type="GO" id="GO:0004413">
    <property type="term" value="F:homoserine kinase activity"/>
    <property type="evidence" value="ECO:0007669"/>
    <property type="project" value="UniProtKB-EC"/>
</dbReference>
<dbReference type="InterPro" id="IPR002575">
    <property type="entry name" value="Aminoglycoside_PTrfase"/>
</dbReference>
<reference evidence="3 4" key="1">
    <citation type="submission" date="2015-09" db="EMBL/GenBank/DDBJ databases">
        <authorList>
            <consortium name="Swine Surveillance"/>
        </authorList>
    </citation>
    <scope>NUCLEOTIDE SEQUENCE [LARGE SCALE GENOMIC DNA]</scope>
    <source>
        <strain evidence="3 4">CECT 5294</strain>
    </source>
</reference>
<dbReference type="Gene3D" id="3.30.200.20">
    <property type="entry name" value="Phosphorylase Kinase, domain 1"/>
    <property type="match status" value="1"/>
</dbReference>
<evidence type="ECO:0000313" key="4">
    <source>
        <dbReference type="Proteomes" id="UP000051298"/>
    </source>
</evidence>